<feature type="transmembrane region" description="Helical" evidence="6">
    <location>
        <begin position="83"/>
        <end position="106"/>
    </location>
</feature>
<dbReference type="AlphaFoldDB" id="A0A7V2SJ31"/>
<dbReference type="PANTHER" id="PTHR32322:SF18">
    <property type="entry name" value="S-ADENOSYLMETHIONINE_S-ADENOSYLHOMOCYSTEINE TRANSPORTER"/>
    <property type="match status" value="1"/>
</dbReference>
<dbReference type="InterPro" id="IPR037185">
    <property type="entry name" value="EmrE-like"/>
</dbReference>
<comment type="subcellular location">
    <subcellularLocation>
        <location evidence="1">Cell membrane</location>
        <topology evidence="1">Multi-pass membrane protein</topology>
    </subcellularLocation>
</comment>
<feature type="transmembrane region" description="Helical" evidence="6">
    <location>
        <begin position="236"/>
        <end position="253"/>
    </location>
</feature>
<sequence length="280" mass="30993">MVLAMVGWGASWVHVKYLSDYLSIHEIIFYRYLLTALSMVPLIFWLRLPWRIDRQALAITLLVSGIMILYTWLFIAGTKLGTAGLGGAFVTTLIPILTFALTALLARRRLSRRQLFALGLGALGVMTILNVWSFHAADIFRLENLYFILAAMSWAVLTIFSARVAGRVDPLVYSFYMYLGVTVLEGLFFTDFSTDLTALSPLVDLNLLLLALVSTTFATSVYFIGSKKLGADRISSFTFLVPFSAIGLSALFLGEKVTWGMGVGTVMAVIAVRLLQRPHS</sequence>
<dbReference type="Pfam" id="PF00892">
    <property type="entry name" value="EamA"/>
    <property type="match status" value="2"/>
</dbReference>
<gene>
    <name evidence="8" type="ORF">ENJ74_01030</name>
</gene>
<feature type="transmembrane region" description="Helical" evidence="6">
    <location>
        <begin position="171"/>
        <end position="190"/>
    </location>
</feature>
<name>A0A7V2SJ31_9BACT</name>
<keyword evidence="4 6" id="KW-1133">Transmembrane helix</keyword>
<evidence type="ECO:0000313" key="8">
    <source>
        <dbReference type="EMBL" id="HFC03430.1"/>
    </source>
</evidence>
<dbReference type="PANTHER" id="PTHR32322">
    <property type="entry name" value="INNER MEMBRANE TRANSPORTER"/>
    <property type="match status" value="1"/>
</dbReference>
<protein>
    <submittedName>
        <fullName evidence="8">DMT family transporter</fullName>
    </submittedName>
</protein>
<keyword evidence="5 6" id="KW-0472">Membrane</keyword>
<organism evidence="8">
    <name type="scientific">Nitratifractor salsuginis</name>
    <dbReference type="NCBI Taxonomy" id="269261"/>
    <lineage>
        <taxon>Bacteria</taxon>
        <taxon>Pseudomonadati</taxon>
        <taxon>Campylobacterota</taxon>
        <taxon>Epsilonproteobacteria</taxon>
        <taxon>Campylobacterales</taxon>
        <taxon>Sulfurovaceae</taxon>
        <taxon>Nitratifractor</taxon>
    </lineage>
</organism>
<feature type="transmembrane region" description="Helical" evidence="6">
    <location>
        <begin position="202"/>
        <end position="224"/>
    </location>
</feature>
<feature type="transmembrane region" description="Helical" evidence="6">
    <location>
        <begin position="27"/>
        <end position="46"/>
    </location>
</feature>
<keyword evidence="3 6" id="KW-0812">Transmembrane</keyword>
<keyword evidence="2" id="KW-1003">Cell membrane</keyword>
<comment type="caution">
    <text evidence="8">The sequence shown here is derived from an EMBL/GenBank/DDBJ whole genome shotgun (WGS) entry which is preliminary data.</text>
</comment>
<accession>A0A7V2SJ31</accession>
<evidence type="ECO:0000256" key="4">
    <source>
        <dbReference type="ARBA" id="ARBA00022989"/>
    </source>
</evidence>
<feature type="transmembrane region" description="Helical" evidence="6">
    <location>
        <begin position="58"/>
        <end position="77"/>
    </location>
</feature>
<feature type="transmembrane region" description="Helical" evidence="6">
    <location>
        <begin position="145"/>
        <end position="164"/>
    </location>
</feature>
<evidence type="ECO:0000256" key="1">
    <source>
        <dbReference type="ARBA" id="ARBA00004651"/>
    </source>
</evidence>
<dbReference type="EMBL" id="DRNO01000074">
    <property type="protein sequence ID" value="HFC03430.1"/>
    <property type="molecule type" value="Genomic_DNA"/>
</dbReference>
<dbReference type="SUPFAM" id="SSF103481">
    <property type="entry name" value="Multidrug resistance efflux transporter EmrE"/>
    <property type="match status" value="2"/>
</dbReference>
<feature type="domain" description="EamA" evidence="7">
    <location>
        <begin position="1"/>
        <end position="129"/>
    </location>
</feature>
<evidence type="ECO:0000259" key="7">
    <source>
        <dbReference type="Pfam" id="PF00892"/>
    </source>
</evidence>
<evidence type="ECO:0000256" key="6">
    <source>
        <dbReference type="SAM" id="Phobius"/>
    </source>
</evidence>
<feature type="transmembrane region" description="Helical" evidence="6">
    <location>
        <begin position="259"/>
        <end position="275"/>
    </location>
</feature>
<proteinExistence type="predicted"/>
<dbReference type="InterPro" id="IPR000620">
    <property type="entry name" value="EamA_dom"/>
</dbReference>
<feature type="transmembrane region" description="Helical" evidence="6">
    <location>
        <begin position="115"/>
        <end position="133"/>
    </location>
</feature>
<evidence type="ECO:0000256" key="3">
    <source>
        <dbReference type="ARBA" id="ARBA00022692"/>
    </source>
</evidence>
<evidence type="ECO:0000256" key="2">
    <source>
        <dbReference type="ARBA" id="ARBA00022475"/>
    </source>
</evidence>
<evidence type="ECO:0000256" key="5">
    <source>
        <dbReference type="ARBA" id="ARBA00023136"/>
    </source>
</evidence>
<feature type="domain" description="EamA" evidence="7">
    <location>
        <begin position="144"/>
        <end position="275"/>
    </location>
</feature>
<reference evidence="8" key="1">
    <citation type="journal article" date="2020" name="mSystems">
        <title>Genome- and Community-Level Interaction Insights into Carbon Utilization and Element Cycling Functions of Hydrothermarchaeota in Hydrothermal Sediment.</title>
        <authorList>
            <person name="Zhou Z."/>
            <person name="Liu Y."/>
            <person name="Xu W."/>
            <person name="Pan J."/>
            <person name="Luo Z.H."/>
            <person name="Li M."/>
        </authorList>
    </citation>
    <scope>NUCLEOTIDE SEQUENCE [LARGE SCALE GENOMIC DNA]</scope>
    <source>
        <strain evidence="8">HyVt-513</strain>
    </source>
</reference>
<dbReference type="InterPro" id="IPR050638">
    <property type="entry name" value="AA-Vitamin_Transporters"/>
</dbReference>
<dbReference type="Proteomes" id="UP000885722">
    <property type="component" value="Unassembled WGS sequence"/>
</dbReference>
<dbReference type="GO" id="GO:0005886">
    <property type="term" value="C:plasma membrane"/>
    <property type="evidence" value="ECO:0007669"/>
    <property type="project" value="UniProtKB-SubCell"/>
</dbReference>